<keyword evidence="13" id="KW-1185">Reference proteome</keyword>
<dbReference type="InterPro" id="IPR017926">
    <property type="entry name" value="GATASE"/>
</dbReference>
<feature type="binding site" evidence="9">
    <location>
        <position position="238"/>
    </location>
    <ligand>
        <name>UTP</name>
        <dbReference type="ChEBI" id="CHEBI:46398"/>
    </ligand>
</feature>
<feature type="domain" description="Glutamine amidotransferase" evidence="10">
    <location>
        <begin position="316"/>
        <end position="545"/>
    </location>
</feature>
<evidence type="ECO:0000256" key="7">
    <source>
        <dbReference type="ARBA" id="ARBA00022975"/>
    </source>
</evidence>
<dbReference type="SUPFAM" id="SSF52540">
    <property type="entry name" value="P-loop containing nucleoside triphosphate hydrolases"/>
    <property type="match status" value="1"/>
</dbReference>
<evidence type="ECO:0000313" key="12">
    <source>
        <dbReference type="EMBL" id="MFF3226514.1"/>
    </source>
</evidence>
<evidence type="ECO:0000313" key="13">
    <source>
        <dbReference type="Proteomes" id="UP001601948"/>
    </source>
</evidence>
<reference evidence="12 13" key="1">
    <citation type="submission" date="2024-10" db="EMBL/GenBank/DDBJ databases">
        <title>The Natural Products Discovery Center: Release of the First 8490 Sequenced Strains for Exploring Actinobacteria Biosynthetic Diversity.</title>
        <authorList>
            <person name="Kalkreuter E."/>
            <person name="Kautsar S.A."/>
            <person name="Yang D."/>
            <person name="Bader C.D."/>
            <person name="Teijaro C.N."/>
            <person name="Fluegel L."/>
            <person name="Davis C.M."/>
            <person name="Simpson J.R."/>
            <person name="Lauterbach L."/>
            <person name="Steele A.D."/>
            <person name="Gui C."/>
            <person name="Meng S."/>
            <person name="Li G."/>
            <person name="Viehrig K."/>
            <person name="Ye F."/>
            <person name="Su P."/>
            <person name="Kiefer A.F."/>
            <person name="Nichols A."/>
            <person name="Cepeda A.J."/>
            <person name="Yan W."/>
            <person name="Fan B."/>
            <person name="Jiang Y."/>
            <person name="Adhikari A."/>
            <person name="Zheng C.-J."/>
            <person name="Schuster L."/>
            <person name="Cowan T.M."/>
            <person name="Smanski M.J."/>
            <person name="Chevrette M.G."/>
            <person name="De Carvalho L.P.S."/>
            <person name="Shen B."/>
        </authorList>
    </citation>
    <scope>NUCLEOTIDE SEQUENCE [LARGE SCALE GENOMIC DNA]</scope>
    <source>
        <strain evidence="12 13">NPDC003040</strain>
    </source>
</reference>
<evidence type="ECO:0000256" key="3">
    <source>
        <dbReference type="ARBA" id="ARBA00022598"/>
    </source>
</evidence>
<dbReference type="SUPFAM" id="SSF52317">
    <property type="entry name" value="Class I glutamine amidotransferase-like"/>
    <property type="match status" value="1"/>
</dbReference>
<dbReference type="Pfam" id="PF06418">
    <property type="entry name" value="CTP_synth_N"/>
    <property type="match status" value="1"/>
</dbReference>
<keyword evidence="6 9" id="KW-0315">Glutamine amidotransferase</keyword>
<comment type="pathway">
    <text evidence="1 9">Pyrimidine metabolism; CTP biosynthesis via de novo pathway; CTP from UDP: step 2/2.</text>
</comment>
<dbReference type="NCBIfam" id="NF003792">
    <property type="entry name" value="PRK05380.1"/>
    <property type="match status" value="1"/>
</dbReference>
<sequence>MGHTRNQARTATKHIFVSGGVASSLGKGLTASSLGQLLTARGLRVTMQKLDPYLNVDPGTMNPFQHGEVFVTEDGAETDLDVGHYERFLDRDLTRDANVTTGQIYSTVIAKERRGEYLGDTVQVIPHITDEIKSRVLAMSAPDVDDQTPDVVITEIGGTVGDIESQPFLEAARQIRHDVGRENVFFLHVSLVPYLAPSGELKTKPTQHSVAMLRSIGIQPDALILRCDREVPQALKSKIALMCDVDVDACISTPDAPSIYDIPRVLHREALDAYVVRKLGLPFRDVDWTVWGDLLDRVHSPRETVEVALVGKYVDLPDAYLSVTEALRAGGFASRAKVLIRWVPSDECETPAGAQSALRDVDAVLIPGGFGIRGIEGKVGAISYARARGIPLLGLCLGLQCVVIEAARSVGLVEANSAEFEPDTPHPVISTMADQEQAVAGEADLGGTMRLGAYPATLAKGSVVAQAYGSEQVSERHRHRYEVNNAYRDRIAKSGLQFSGTSPDGHLVEFVELPADVHPFFVATQAHPELKSRPTRPHPLFAALVAAALKYKLAERLPVDIPDEEFATAADQA</sequence>
<comment type="activity regulation">
    <text evidence="9">Allosterically activated by GTP, when glutamine is the substrate; GTP has no effect on the reaction when ammonia is the substrate. The allosteric effector GTP functions by stabilizing the protein conformation that binds the tetrahedral intermediate(s) formed during glutamine hydrolysis. Inhibited by the product CTP, via allosteric rather than competitive inhibition.</text>
</comment>
<feature type="binding site" evidence="9">
    <location>
        <begin position="24"/>
        <end position="29"/>
    </location>
    <ligand>
        <name>ATP</name>
        <dbReference type="ChEBI" id="CHEBI:30616"/>
    </ligand>
</feature>
<feature type="binding site" evidence="9">
    <location>
        <position position="23"/>
    </location>
    <ligand>
        <name>UTP</name>
        <dbReference type="ChEBI" id="CHEBI:46398"/>
    </ligand>
</feature>
<feature type="binding site" evidence="9">
    <location>
        <begin position="202"/>
        <end position="207"/>
    </location>
    <ligand>
        <name>UTP</name>
        <dbReference type="ChEBI" id="CHEBI:46398"/>
    </ligand>
</feature>
<dbReference type="GO" id="GO:0003883">
    <property type="term" value="F:CTP synthase activity"/>
    <property type="evidence" value="ECO:0007669"/>
    <property type="project" value="UniProtKB-EC"/>
</dbReference>
<dbReference type="InterPro" id="IPR033828">
    <property type="entry name" value="GATase1_CTP_Synthase"/>
</dbReference>
<feature type="active site" evidence="9">
    <location>
        <position position="529"/>
    </location>
</feature>
<evidence type="ECO:0000256" key="6">
    <source>
        <dbReference type="ARBA" id="ARBA00022962"/>
    </source>
</evidence>
<evidence type="ECO:0000259" key="10">
    <source>
        <dbReference type="Pfam" id="PF00117"/>
    </source>
</evidence>
<comment type="function">
    <text evidence="9">Catalyzes the ATP-dependent amination of UTP to CTP with either L-glutamine or ammonia as the source of nitrogen. Regulates intracellular CTP levels through interactions with the four ribonucleotide triphosphates.</text>
</comment>
<feature type="binding site" evidence="9">
    <location>
        <begin position="202"/>
        <end position="207"/>
    </location>
    <ligand>
        <name>CTP</name>
        <dbReference type="ChEBI" id="CHEBI:37563"/>
        <note>allosteric inhibitor</note>
    </ligand>
</feature>
<dbReference type="Gene3D" id="3.40.50.300">
    <property type="entry name" value="P-loop containing nucleotide triphosphate hydrolases"/>
    <property type="match status" value="1"/>
</dbReference>
<protein>
    <recommendedName>
        <fullName evidence="9">CTP synthase</fullName>
        <ecNumber evidence="9">6.3.4.2</ecNumber>
    </recommendedName>
    <alternativeName>
        <fullName evidence="9">Cytidine 5'-triphosphate synthase</fullName>
    </alternativeName>
    <alternativeName>
        <fullName evidence="9">Cytidine triphosphate synthetase</fullName>
        <shortName evidence="9">CTP synthetase</shortName>
        <shortName evidence="9">CTPS</shortName>
    </alternativeName>
    <alternativeName>
        <fullName evidence="9">UTP--ammonia ligase</fullName>
    </alternativeName>
</protein>
<keyword evidence="9" id="KW-0479">Metal-binding</keyword>
<gene>
    <name evidence="9" type="primary">pyrG</name>
    <name evidence="12" type="ORF">ACFYV7_27220</name>
</gene>
<feature type="active site" evidence="9">
    <location>
        <position position="527"/>
    </location>
</feature>
<dbReference type="CDD" id="cd01746">
    <property type="entry name" value="GATase1_CTP_Synthase"/>
    <property type="match status" value="1"/>
</dbReference>
<feature type="binding site" evidence="9">
    <location>
        <position position="238"/>
    </location>
    <ligand>
        <name>CTP</name>
        <dbReference type="ChEBI" id="CHEBI:37563"/>
        <note>allosteric inhibitor</note>
    </ligand>
</feature>
<feature type="active site" description="Nucleophile; for glutamine hydrolysis" evidence="9">
    <location>
        <position position="396"/>
    </location>
</feature>
<feature type="binding site" evidence="9">
    <location>
        <position position="81"/>
    </location>
    <ligand>
        <name>ATP</name>
        <dbReference type="ChEBI" id="CHEBI:30616"/>
    </ligand>
</feature>
<comment type="similarity">
    <text evidence="2 9">Belongs to the CTP synthase family.</text>
</comment>
<evidence type="ECO:0000256" key="1">
    <source>
        <dbReference type="ARBA" id="ARBA00005171"/>
    </source>
</evidence>
<evidence type="ECO:0000256" key="8">
    <source>
        <dbReference type="ARBA" id="ARBA00047781"/>
    </source>
</evidence>
<feature type="binding site" evidence="9">
    <location>
        <position position="81"/>
    </location>
    <ligand>
        <name>Mg(2+)</name>
        <dbReference type="ChEBI" id="CHEBI:18420"/>
    </ligand>
</feature>
<feature type="binding site" evidence="9">
    <location>
        <begin position="397"/>
        <end position="400"/>
    </location>
    <ligand>
        <name>L-glutamine</name>
        <dbReference type="ChEBI" id="CHEBI:58359"/>
    </ligand>
</feature>
<evidence type="ECO:0000256" key="2">
    <source>
        <dbReference type="ARBA" id="ARBA00007533"/>
    </source>
</evidence>
<dbReference type="PANTHER" id="PTHR11550:SF0">
    <property type="entry name" value="CTP SYNTHASE-RELATED"/>
    <property type="match status" value="1"/>
</dbReference>
<comment type="caution">
    <text evidence="12">The sequence shown here is derived from an EMBL/GenBank/DDBJ whole genome shotgun (WGS) entry which is preliminary data.</text>
</comment>
<feature type="binding site" evidence="9">
    <location>
        <position position="369"/>
    </location>
    <ligand>
        <name>L-glutamine</name>
        <dbReference type="ChEBI" id="CHEBI:58359"/>
    </ligand>
</feature>
<dbReference type="PANTHER" id="PTHR11550">
    <property type="entry name" value="CTP SYNTHASE"/>
    <property type="match status" value="1"/>
</dbReference>
<dbReference type="Gene3D" id="3.40.50.880">
    <property type="match status" value="1"/>
</dbReference>
<feature type="binding site" evidence="9">
    <location>
        <position position="23"/>
    </location>
    <ligand>
        <name>CTP</name>
        <dbReference type="ChEBI" id="CHEBI:37563"/>
        <note>allosteric inhibitor</note>
    </ligand>
</feature>
<evidence type="ECO:0000256" key="5">
    <source>
        <dbReference type="ARBA" id="ARBA00022840"/>
    </source>
</evidence>
<dbReference type="NCBIfam" id="TIGR00337">
    <property type="entry name" value="PyrG"/>
    <property type="match status" value="1"/>
</dbReference>
<feature type="binding site" evidence="9">
    <location>
        <begin position="162"/>
        <end position="164"/>
    </location>
    <ligand>
        <name>CTP</name>
        <dbReference type="ChEBI" id="CHEBI:37563"/>
        <note>allosteric inhibitor</note>
    </ligand>
</feature>
<feature type="binding site" evidence="9">
    <location>
        <position position="256"/>
    </location>
    <ligand>
        <name>ATP</name>
        <dbReference type="ChEBI" id="CHEBI:30616"/>
    </ligand>
</feature>
<comment type="catalytic activity">
    <reaction evidence="8 9">
        <text>UTP + L-glutamine + ATP + H2O = CTP + L-glutamate + ADP + phosphate + 2 H(+)</text>
        <dbReference type="Rhea" id="RHEA:26426"/>
        <dbReference type="ChEBI" id="CHEBI:15377"/>
        <dbReference type="ChEBI" id="CHEBI:15378"/>
        <dbReference type="ChEBI" id="CHEBI:29985"/>
        <dbReference type="ChEBI" id="CHEBI:30616"/>
        <dbReference type="ChEBI" id="CHEBI:37563"/>
        <dbReference type="ChEBI" id="CHEBI:43474"/>
        <dbReference type="ChEBI" id="CHEBI:46398"/>
        <dbReference type="ChEBI" id="CHEBI:58359"/>
        <dbReference type="ChEBI" id="CHEBI:456216"/>
        <dbReference type="EC" id="6.3.4.2"/>
    </reaction>
</comment>
<comment type="miscellaneous">
    <text evidence="9">CTPSs have evolved a hybrid strategy for distinguishing between UTP and CTP. The overlapping regions of the product feedback inhibitory and substrate sites recognize a common feature in both compounds, the triphosphate moiety. To differentiate isosteric substrate and product pyrimidine rings, an additional pocket far from the expected kinase/ligase catalytic site, specifically recognizes the cytosine and ribose portions of the product inhibitor.</text>
</comment>
<dbReference type="InterPro" id="IPR004468">
    <property type="entry name" value="CTP_synthase"/>
</dbReference>
<feature type="binding site" evidence="9">
    <location>
        <position position="480"/>
    </location>
    <ligand>
        <name>L-glutamine</name>
        <dbReference type="ChEBI" id="CHEBI:58359"/>
    </ligand>
</feature>
<dbReference type="InterPro" id="IPR017456">
    <property type="entry name" value="CTP_synthase_N"/>
</dbReference>
<evidence type="ECO:0000259" key="11">
    <source>
        <dbReference type="Pfam" id="PF06418"/>
    </source>
</evidence>
<dbReference type="InterPro" id="IPR027417">
    <property type="entry name" value="P-loop_NTPase"/>
</dbReference>
<keyword evidence="5 9" id="KW-0067">ATP-binding</keyword>
<keyword evidence="4 9" id="KW-0547">Nucleotide-binding</keyword>
<dbReference type="RefSeq" id="WP_387721805.1">
    <property type="nucleotide sequence ID" value="NZ_JBIAPI010000008.1"/>
</dbReference>
<evidence type="ECO:0000256" key="9">
    <source>
        <dbReference type="HAMAP-Rule" id="MF_01227"/>
    </source>
</evidence>
<keyword evidence="9" id="KW-0460">Magnesium</keyword>
<name>A0ABW6QZ17_9NOCA</name>
<dbReference type="EMBL" id="JBIAPI010000008">
    <property type="protein sequence ID" value="MFF3226514.1"/>
    <property type="molecule type" value="Genomic_DNA"/>
</dbReference>
<comment type="caution">
    <text evidence="9">Lacks conserved residue(s) required for the propagation of feature annotation.</text>
</comment>
<feature type="domain" description="CTP synthase N-terminal" evidence="11">
    <location>
        <begin position="13"/>
        <end position="281"/>
    </location>
</feature>
<feature type="region of interest" description="Amidoligase domain" evidence="9">
    <location>
        <begin position="1"/>
        <end position="281"/>
    </location>
</feature>
<comment type="subunit">
    <text evidence="9">Homotetramer.</text>
</comment>
<proteinExistence type="inferred from homology"/>
<comment type="catalytic activity">
    <reaction evidence="9">
        <text>L-glutamine + H2O = L-glutamate + NH4(+)</text>
        <dbReference type="Rhea" id="RHEA:15889"/>
        <dbReference type="ChEBI" id="CHEBI:15377"/>
        <dbReference type="ChEBI" id="CHEBI:28938"/>
        <dbReference type="ChEBI" id="CHEBI:29985"/>
        <dbReference type="ChEBI" id="CHEBI:58359"/>
    </reaction>
</comment>
<feature type="binding site" evidence="9">
    <location>
        <position position="155"/>
    </location>
    <ligand>
        <name>Mg(2+)</name>
        <dbReference type="ChEBI" id="CHEBI:18420"/>
    </ligand>
</feature>
<accession>A0ABW6QZ17</accession>
<dbReference type="EC" id="6.3.4.2" evidence="9"/>
<feature type="binding site" evidence="9">
    <location>
        <position position="419"/>
    </location>
    <ligand>
        <name>L-glutamine</name>
        <dbReference type="ChEBI" id="CHEBI:58359"/>
    </ligand>
</feature>
<evidence type="ECO:0000256" key="4">
    <source>
        <dbReference type="ARBA" id="ARBA00022741"/>
    </source>
</evidence>
<organism evidence="12 13">
    <name type="scientific">Nocardia suismassiliense</name>
    <dbReference type="NCBI Taxonomy" id="2077092"/>
    <lineage>
        <taxon>Bacteria</taxon>
        <taxon>Bacillati</taxon>
        <taxon>Actinomycetota</taxon>
        <taxon>Actinomycetes</taxon>
        <taxon>Mycobacteriales</taxon>
        <taxon>Nocardiaceae</taxon>
        <taxon>Nocardia</taxon>
    </lineage>
</organism>
<dbReference type="Pfam" id="PF00117">
    <property type="entry name" value="GATase"/>
    <property type="match status" value="1"/>
</dbReference>
<keyword evidence="3 9" id="KW-0436">Ligase</keyword>
<dbReference type="HAMAP" id="MF_01227">
    <property type="entry name" value="PyrG"/>
    <property type="match status" value="1"/>
</dbReference>
<comment type="catalytic activity">
    <reaction evidence="9">
        <text>UTP + NH4(+) + ATP = CTP + ADP + phosphate + 2 H(+)</text>
        <dbReference type="Rhea" id="RHEA:16597"/>
        <dbReference type="ChEBI" id="CHEBI:15378"/>
        <dbReference type="ChEBI" id="CHEBI:28938"/>
        <dbReference type="ChEBI" id="CHEBI:30616"/>
        <dbReference type="ChEBI" id="CHEBI:37563"/>
        <dbReference type="ChEBI" id="CHEBI:43474"/>
        <dbReference type="ChEBI" id="CHEBI:46398"/>
        <dbReference type="ChEBI" id="CHEBI:456216"/>
    </reaction>
</comment>
<dbReference type="CDD" id="cd03113">
    <property type="entry name" value="CTPS_N"/>
    <property type="match status" value="1"/>
</dbReference>
<dbReference type="PROSITE" id="PS51273">
    <property type="entry name" value="GATASE_TYPE_1"/>
    <property type="match status" value="1"/>
</dbReference>
<keyword evidence="7 9" id="KW-0665">Pyrimidine biosynthesis</keyword>
<dbReference type="Proteomes" id="UP001601948">
    <property type="component" value="Unassembled WGS sequence"/>
</dbReference>
<dbReference type="InterPro" id="IPR029062">
    <property type="entry name" value="Class_I_gatase-like"/>
</dbReference>